<protein>
    <submittedName>
        <fullName evidence="2">Secreted protein</fullName>
    </submittedName>
</protein>
<proteinExistence type="predicted"/>
<dbReference type="AlphaFoldDB" id="A0A0M3IKV4"/>
<name>A0A0M3IKV4_ASCLU</name>
<sequence length="142" mass="16263">MTSFLCTYMHVCASTIVRHECCFCQIEYYIYEPARLPRRTVVSAHEFGPCDRHSGLAEDFYLVSDCRMCFADGCVIERNSRGAELKGVPRVYQPDFCLILKDAQTGRKCRFSVTRFAGKPSTAQHLLDFILFYHLLSSEALN</sequence>
<dbReference type="WBParaSite" id="ALUE_0001938201-mRNA-1">
    <property type="protein sequence ID" value="ALUE_0001938201-mRNA-1"/>
    <property type="gene ID" value="ALUE_0001938201"/>
</dbReference>
<keyword evidence="1" id="KW-1185">Reference proteome</keyword>
<organism evidence="1 2">
    <name type="scientific">Ascaris lumbricoides</name>
    <name type="common">Giant roundworm</name>
    <dbReference type="NCBI Taxonomy" id="6252"/>
    <lineage>
        <taxon>Eukaryota</taxon>
        <taxon>Metazoa</taxon>
        <taxon>Ecdysozoa</taxon>
        <taxon>Nematoda</taxon>
        <taxon>Chromadorea</taxon>
        <taxon>Rhabditida</taxon>
        <taxon>Spirurina</taxon>
        <taxon>Ascaridomorpha</taxon>
        <taxon>Ascaridoidea</taxon>
        <taxon>Ascarididae</taxon>
        <taxon>Ascaris</taxon>
    </lineage>
</organism>
<reference evidence="2" key="1">
    <citation type="submission" date="2017-02" db="UniProtKB">
        <authorList>
            <consortium name="WormBaseParasite"/>
        </authorList>
    </citation>
    <scope>IDENTIFICATION</scope>
</reference>
<evidence type="ECO:0000313" key="1">
    <source>
        <dbReference type="Proteomes" id="UP000036681"/>
    </source>
</evidence>
<dbReference type="Proteomes" id="UP000036681">
    <property type="component" value="Unplaced"/>
</dbReference>
<evidence type="ECO:0000313" key="2">
    <source>
        <dbReference type="WBParaSite" id="ALUE_0001938201-mRNA-1"/>
    </source>
</evidence>
<accession>A0A0M3IKV4</accession>